<name>A0ACC1PIE8_9PEZI</name>
<gene>
    <name evidence="1" type="ORF">NUW58_g2211</name>
</gene>
<organism evidence="1 2">
    <name type="scientific">Xylaria curta</name>
    <dbReference type="NCBI Taxonomy" id="42375"/>
    <lineage>
        <taxon>Eukaryota</taxon>
        <taxon>Fungi</taxon>
        <taxon>Dikarya</taxon>
        <taxon>Ascomycota</taxon>
        <taxon>Pezizomycotina</taxon>
        <taxon>Sordariomycetes</taxon>
        <taxon>Xylariomycetidae</taxon>
        <taxon>Xylariales</taxon>
        <taxon>Xylariaceae</taxon>
        <taxon>Xylaria</taxon>
    </lineage>
</organism>
<dbReference type="EMBL" id="JAPDGR010000277">
    <property type="protein sequence ID" value="KAJ2992303.1"/>
    <property type="molecule type" value="Genomic_DNA"/>
</dbReference>
<dbReference type="Proteomes" id="UP001143856">
    <property type="component" value="Unassembled WGS sequence"/>
</dbReference>
<proteinExistence type="predicted"/>
<keyword evidence="2" id="KW-1185">Reference proteome</keyword>
<evidence type="ECO:0000313" key="2">
    <source>
        <dbReference type="Proteomes" id="UP001143856"/>
    </source>
</evidence>
<comment type="caution">
    <text evidence="1">The sequence shown here is derived from an EMBL/GenBank/DDBJ whole genome shotgun (WGS) entry which is preliminary data.</text>
</comment>
<accession>A0ACC1PIE8</accession>
<evidence type="ECO:0000313" key="1">
    <source>
        <dbReference type="EMBL" id="KAJ2992303.1"/>
    </source>
</evidence>
<sequence>MANTPRYENPPFKLCDQLNRGYSIDLAIRHGIEDTPAGWNSCLARDLQSNITDDIYPYLWLVATKKAAHIDPLHVNLVKRRAIVTAEHPKLHLVWFYETVYIKPLPDYLLNYYGIWREHIPKPPDQPMHARPRYDKHRAALGFLRSYSFLIQHESDFIIAQRANLLPKYRELPWNYLGQLGQTSQYLQHYAAPLIFIFAILTLILTSMQVVLAALGSNTWEIFVQVLRCHMALIIPLLFMVAAILALRVLLRKYISTRLGPNYAPKSEFGLVPIEKFGSKLTADGVDIIFVHGLGSNPDTTWKAKSTNTPRRNRLQVHLIKEKDVDWITEFLYEDLPSNIRSGIRVFFYNYDSYWCRDAIRERRSRLGRELSQAITTMGTKTPDRSIVFVGHSYGGLVIKEAIIDAHDFQSKRSANTFKQIKAVMFLGTPHRGSPSAWLGTKVARLFRLCGLNANPDIVEALMYDSPDLQDMHRRFEAKSDHLRLVNFYEMRNTTRLYGIFDGILVNEQSATLDRPDSETIGLHTSHTGLNKVNNAARTVVIHGLGGTGKTQLVLRYVETYRKRYDLILWIDARSAATVRSSFFRSAQALELPVRAYGSPSDIVSLKDDLAVNAVLDRLRKRRTPCGEWLVILDNADNLEGGIRDVIPSGPLGNIILTSRDADCVKTIPGGSRHLQVNAMTESESTALLLQHLKLDIEKVSQSIRDLSLSICDTLGYLALAVYLAGARIRAYIPEDKYCNGVFDPEKLLNRYLRDFKRHKTQILKRRDALAPYNLTVQTVWDTSLEALDSLDTACPPKLLLTFFAHLNISNIQEELFLHAAEGIAKNFKRARGLERELPEWLLNLVHVDENGGWDRYNYDNAIEPLLRFGLVQHTASTAPGVSMHSLVQWKAKDGNISGPHHCWNIWRSIFIIFAGGERGHYLCDPYRLQHVIAPHLPLPEDCLQIKGSLIKEKLSTQIGYMYLQTGQYKEGTSLLEQALEIARTSKETDDLSLLLSMKMLSSSYGQNGQIDKAIELCTLVFERYKLVMGQKDLRTLVEMACLAMLKLDHGLREEAEKLGAQAVKIGQEVVSEQAIVKGELETLSAVVDILYAGEMTPNMEAMRAHLMAKLAKLCLGRRRYDEAEKVGLNLLEIRRRMWGQDHPATLEGMYLVAAAYLEQRRWEEAEKLGSEGLEIATRAIGPRSQQAARFKKVLRDVDQGQRGELRAHFDSKSKLVRPGVF</sequence>
<reference evidence="1" key="1">
    <citation type="submission" date="2022-10" db="EMBL/GenBank/DDBJ databases">
        <title>Genome Sequence of Xylaria curta.</title>
        <authorList>
            <person name="Buettner E."/>
        </authorList>
    </citation>
    <scope>NUCLEOTIDE SEQUENCE</scope>
    <source>
        <strain evidence="1">Babe10</strain>
    </source>
</reference>
<protein>
    <submittedName>
        <fullName evidence="1">Uncharacterized protein</fullName>
    </submittedName>
</protein>